<reference evidence="6" key="1">
    <citation type="submission" date="2018-06" db="EMBL/GenBank/DDBJ databases">
        <authorList>
            <person name="Zhirakovskaya E."/>
        </authorList>
    </citation>
    <scope>NUCLEOTIDE SEQUENCE</scope>
</reference>
<evidence type="ECO:0000256" key="3">
    <source>
        <dbReference type="ARBA" id="ARBA00022723"/>
    </source>
</evidence>
<dbReference type="InterPro" id="IPR008162">
    <property type="entry name" value="Pyrophosphatase"/>
</dbReference>
<dbReference type="PANTHER" id="PTHR10286">
    <property type="entry name" value="INORGANIC PYROPHOSPHATASE"/>
    <property type="match status" value="1"/>
</dbReference>
<dbReference type="Gene3D" id="3.90.80.10">
    <property type="entry name" value="Inorganic pyrophosphatase"/>
    <property type="match status" value="1"/>
</dbReference>
<dbReference type="EMBL" id="UOFG01000226">
    <property type="protein sequence ID" value="VAW64302.1"/>
    <property type="molecule type" value="Genomic_DNA"/>
</dbReference>
<evidence type="ECO:0000256" key="4">
    <source>
        <dbReference type="ARBA" id="ARBA00022801"/>
    </source>
</evidence>
<name>A0A3B0XMD1_9ZZZZ</name>
<dbReference type="SUPFAM" id="SSF50324">
    <property type="entry name" value="Inorganic pyrophosphatase"/>
    <property type="match status" value="1"/>
</dbReference>
<sequence>MNLDNLSIGIDVPRDINVVIEIPSHGSPVKYEVEKDSGTLMVDRFMGTAMFYPCNYGFLPHTLSEDGDPVDVLVVTPVPLISGSVIRCRPVGMLEMSDEAGEDHKVLAVPVSELTKLYDDVHSPQDLHDDMLSQITHFFEQYKALESGKWVKVESWVGVEHAHKEIIMGIERYNGASAAP</sequence>
<dbReference type="CDD" id="cd00412">
    <property type="entry name" value="pyrophosphatase"/>
    <property type="match status" value="1"/>
</dbReference>
<evidence type="ECO:0000313" key="6">
    <source>
        <dbReference type="EMBL" id="VAW64302.1"/>
    </source>
</evidence>
<dbReference type="GO" id="GO:0006796">
    <property type="term" value="P:phosphate-containing compound metabolic process"/>
    <property type="evidence" value="ECO:0007669"/>
    <property type="project" value="InterPro"/>
</dbReference>
<evidence type="ECO:0000256" key="5">
    <source>
        <dbReference type="ARBA" id="ARBA00022842"/>
    </source>
</evidence>
<dbReference type="NCBIfam" id="NF002317">
    <property type="entry name" value="PRK01250.1"/>
    <property type="match status" value="1"/>
</dbReference>
<dbReference type="PROSITE" id="PS00387">
    <property type="entry name" value="PPASE"/>
    <property type="match status" value="1"/>
</dbReference>
<dbReference type="GO" id="GO:0005737">
    <property type="term" value="C:cytoplasm"/>
    <property type="evidence" value="ECO:0007669"/>
    <property type="project" value="InterPro"/>
</dbReference>
<dbReference type="GO" id="GO:0000287">
    <property type="term" value="F:magnesium ion binding"/>
    <property type="evidence" value="ECO:0007669"/>
    <property type="project" value="InterPro"/>
</dbReference>
<evidence type="ECO:0000256" key="1">
    <source>
        <dbReference type="ARBA" id="ARBA00001946"/>
    </source>
</evidence>
<proteinExistence type="inferred from homology"/>
<evidence type="ECO:0000256" key="2">
    <source>
        <dbReference type="ARBA" id="ARBA00012146"/>
    </source>
</evidence>
<keyword evidence="3" id="KW-0479">Metal-binding</keyword>
<dbReference type="HAMAP" id="MF_00209">
    <property type="entry name" value="Inorganic_PPase"/>
    <property type="match status" value="1"/>
</dbReference>
<gene>
    <name evidence="6" type="ORF">MNBD_GAMMA11-2444</name>
</gene>
<dbReference type="InterPro" id="IPR036649">
    <property type="entry name" value="Pyrophosphatase_sf"/>
</dbReference>
<dbReference type="GO" id="GO:0004427">
    <property type="term" value="F:inorganic diphosphate phosphatase activity"/>
    <property type="evidence" value="ECO:0007669"/>
    <property type="project" value="UniProtKB-EC"/>
</dbReference>
<keyword evidence="5" id="KW-0460">Magnesium</keyword>
<protein>
    <recommendedName>
        <fullName evidence="2">inorganic diphosphatase</fullName>
        <ecNumber evidence="2">3.6.1.1</ecNumber>
    </recommendedName>
</protein>
<keyword evidence="4 6" id="KW-0378">Hydrolase</keyword>
<organism evidence="6">
    <name type="scientific">hydrothermal vent metagenome</name>
    <dbReference type="NCBI Taxonomy" id="652676"/>
    <lineage>
        <taxon>unclassified sequences</taxon>
        <taxon>metagenomes</taxon>
        <taxon>ecological metagenomes</taxon>
    </lineage>
</organism>
<accession>A0A3B0XMD1</accession>
<comment type="cofactor">
    <cofactor evidence="1">
        <name>Mg(2+)</name>
        <dbReference type="ChEBI" id="CHEBI:18420"/>
    </cofactor>
</comment>
<dbReference type="Pfam" id="PF00719">
    <property type="entry name" value="Pyrophosphatase"/>
    <property type="match status" value="1"/>
</dbReference>
<dbReference type="AlphaFoldDB" id="A0A3B0XMD1"/>
<dbReference type="EC" id="3.6.1.1" evidence="2"/>